<gene>
    <name evidence="3" type="ORF">ENN04_03555</name>
</gene>
<sequence>MDDKELIKRIMEEVKDEKLREELLKRVAKEEGNGVKIEKEKLEKMMEELKDLKYAGKIAKVQWYSMWVGLIVFGIIVGLPIVASLIPTVTVENLIPTVGVLSLIVIAILIILYGGKPAEPVTKDDNQIK</sequence>
<keyword evidence="2" id="KW-1133">Transmembrane helix</keyword>
<dbReference type="AlphaFoldDB" id="A0A7C5X428"/>
<name>A0A7C5X428_9AQUI</name>
<protein>
    <submittedName>
        <fullName evidence="3">Uncharacterized protein</fullName>
    </submittedName>
</protein>
<keyword evidence="1" id="KW-0175">Coiled coil</keyword>
<feature type="transmembrane region" description="Helical" evidence="2">
    <location>
        <begin position="63"/>
        <end position="82"/>
    </location>
</feature>
<evidence type="ECO:0000256" key="1">
    <source>
        <dbReference type="SAM" id="Coils"/>
    </source>
</evidence>
<evidence type="ECO:0000313" key="3">
    <source>
        <dbReference type="EMBL" id="HHO73694.1"/>
    </source>
</evidence>
<proteinExistence type="predicted"/>
<organism evidence="3">
    <name type="scientific">Thermocrinis ruber</name>
    <dbReference type="NCBI Taxonomy" id="75906"/>
    <lineage>
        <taxon>Bacteria</taxon>
        <taxon>Pseudomonadati</taxon>
        <taxon>Aquificota</taxon>
        <taxon>Aquificia</taxon>
        <taxon>Aquificales</taxon>
        <taxon>Aquificaceae</taxon>
        <taxon>Thermocrinis</taxon>
    </lineage>
</organism>
<evidence type="ECO:0000256" key="2">
    <source>
        <dbReference type="SAM" id="Phobius"/>
    </source>
</evidence>
<feature type="transmembrane region" description="Helical" evidence="2">
    <location>
        <begin position="94"/>
        <end position="113"/>
    </location>
</feature>
<dbReference type="EMBL" id="DSAC01000043">
    <property type="protein sequence ID" value="HHO73694.1"/>
    <property type="molecule type" value="Genomic_DNA"/>
</dbReference>
<keyword evidence="2" id="KW-0472">Membrane</keyword>
<keyword evidence="2" id="KW-0812">Transmembrane</keyword>
<accession>A0A7C5X428</accession>
<reference evidence="3" key="1">
    <citation type="journal article" date="2020" name="mSystems">
        <title>Genome- and Community-Level Interaction Insights into Carbon Utilization and Element Cycling Functions of Hydrothermarchaeota in Hydrothermal Sediment.</title>
        <authorList>
            <person name="Zhou Z."/>
            <person name="Liu Y."/>
            <person name="Xu W."/>
            <person name="Pan J."/>
            <person name="Luo Z.H."/>
            <person name="Li M."/>
        </authorList>
    </citation>
    <scope>NUCLEOTIDE SEQUENCE [LARGE SCALE GENOMIC DNA]</scope>
    <source>
        <strain evidence="3">SpSt-114</strain>
    </source>
</reference>
<feature type="coiled-coil region" evidence="1">
    <location>
        <begin position="11"/>
        <end position="55"/>
    </location>
</feature>
<comment type="caution">
    <text evidence="3">The sequence shown here is derived from an EMBL/GenBank/DDBJ whole genome shotgun (WGS) entry which is preliminary data.</text>
</comment>